<dbReference type="InterPro" id="IPR036452">
    <property type="entry name" value="Ribo_hydro-like"/>
</dbReference>
<evidence type="ECO:0000256" key="1">
    <source>
        <dbReference type="ARBA" id="ARBA00022801"/>
    </source>
</evidence>
<reference evidence="4 5" key="1">
    <citation type="journal article" date="2019" name="Emerg. Microbes Infect.">
        <title>Comprehensive subspecies identification of 175 nontuberculous mycobacteria species based on 7547 genomic profiles.</title>
        <authorList>
            <person name="Matsumoto Y."/>
            <person name="Kinjo T."/>
            <person name="Motooka D."/>
            <person name="Nabeya D."/>
            <person name="Jung N."/>
            <person name="Uechi K."/>
            <person name="Horii T."/>
            <person name="Iida T."/>
            <person name="Fujita J."/>
            <person name="Nakamura S."/>
        </authorList>
    </citation>
    <scope>NUCLEOTIDE SEQUENCE [LARGE SCALE GENOMIC DNA]</scope>
    <source>
        <strain evidence="4 5">JCM 14233</strain>
    </source>
</reference>
<gene>
    <name evidence="4" type="ORF">MSHI_26270</name>
</gene>
<dbReference type="GO" id="GO:0006152">
    <property type="term" value="P:purine nucleoside catabolic process"/>
    <property type="evidence" value="ECO:0007669"/>
    <property type="project" value="TreeGrafter"/>
</dbReference>
<dbReference type="InterPro" id="IPR001910">
    <property type="entry name" value="Inosine/uridine_hydrolase_dom"/>
</dbReference>
<keyword evidence="5" id="KW-1185">Reference proteome</keyword>
<organism evidence="4 5">
    <name type="scientific">Mycobacterium shinjukuense</name>
    <dbReference type="NCBI Taxonomy" id="398694"/>
    <lineage>
        <taxon>Bacteria</taxon>
        <taxon>Bacillati</taxon>
        <taxon>Actinomycetota</taxon>
        <taxon>Actinomycetes</taxon>
        <taxon>Mycobacteriales</taxon>
        <taxon>Mycobacteriaceae</taxon>
        <taxon>Mycobacterium</taxon>
    </lineage>
</organism>
<dbReference type="GO" id="GO:0005829">
    <property type="term" value="C:cytosol"/>
    <property type="evidence" value="ECO:0007669"/>
    <property type="project" value="TreeGrafter"/>
</dbReference>
<dbReference type="Proteomes" id="UP000467236">
    <property type="component" value="Chromosome"/>
</dbReference>
<dbReference type="AlphaFoldDB" id="A0A7I7MR71"/>
<name>A0A7I7MR71_9MYCO</name>
<evidence type="ECO:0000256" key="2">
    <source>
        <dbReference type="ARBA" id="ARBA00023295"/>
    </source>
</evidence>
<dbReference type="PANTHER" id="PTHR12304">
    <property type="entry name" value="INOSINE-URIDINE PREFERRING NUCLEOSIDE HYDROLASE"/>
    <property type="match status" value="1"/>
</dbReference>
<dbReference type="GO" id="GO:0008477">
    <property type="term" value="F:purine nucleosidase activity"/>
    <property type="evidence" value="ECO:0007669"/>
    <property type="project" value="TreeGrafter"/>
</dbReference>
<keyword evidence="2" id="KW-0326">Glycosidase</keyword>
<dbReference type="Pfam" id="PF01156">
    <property type="entry name" value="IU_nuc_hydro"/>
    <property type="match status" value="1"/>
</dbReference>
<dbReference type="Gene3D" id="3.90.245.10">
    <property type="entry name" value="Ribonucleoside hydrolase-like"/>
    <property type="match status" value="1"/>
</dbReference>
<protein>
    <recommendedName>
        <fullName evidence="3">Inosine/uridine-preferring nucleoside hydrolase domain-containing protein</fullName>
    </recommendedName>
</protein>
<accession>A0A7I7MR71</accession>
<dbReference type="PANTHER" id="PTHR12304:SF4">
    <property type="entry name" value="URIDINE NUCLEOSIDASE"/>
    <property type="match status" value="1"/>
</dbReference>
<evidence type="ECO:0000313" key="4">
    <source>
        <dbReference type="EMBL" id="BBX74721.1"/>
    </source>
</evidence>
<proteinExistence type="predicted"/>
<keyword evidence="1" id="KW-0378">Hydrolase</keyword>
<dbReference type="SUPFAM" id="SSF53590">
    <property type="entry name" value="Nucleoside hydrolase"/>
    <property type="match status" value="1"/>
</dbReference>
<feature type="domain" description="Inosine/uridine-preferring nucleoside hydrolase" evidence="3">
    <location>
        <begin position="24"/>
        <end position="220"/>
    </location>
</feature>
<dbReference type="KEGG" id="mshj:MSHI_26270"/>
<sequence length="227" mass="23873">MDLSFGCGPAMVCGRRIVIAVPPVFVDVDTGIDDALALIYLLASDADLVGIACTGGNIEVDQVCANNLGVLELCCAADIPVSKGADEPLSGRWPDHPKFHGPKGLGYAELPPTGRRLTGHDATAAWVQAAHRHAGELVGLVTGPLTNLALALRAEPELPRLLRRLVIMGGVFAGQDRGAEWNIRVDPEAAGEVLAGWAGRHQLPIVCGLDLTRRVAMTPDPRQGECG</sequence>
<evidence type="ECO:0000313" key="5">
    <source>
        <dbReference type="Proteomes" id="UP000467236"/>
    </source>
</evidence>
<evidence type="ECO:0000259" key="3">
    <source>
        <dbReference type="Pfam" id="PF01156"/>
    </source>
</evidence>
<dbReference type="InterPro" id="IPR023186">
    <property type="entry name" value="IUNH"/>
</dbReference>
<dbReference type="EMBL" id="AP022575">
    <property type="protein sequence ID" value="BBX74721.1"/>
    <property type="molecule type" value="Genomic_DNA"/>
</dbReference>